<proteinExistence type="predicted"/>
<reference evidence="1 2" key="1">
    <citation type="journal article" date="2009" name="Appl. Environ. Microbiol.">
        <title>Three genomes from the phylum Acidobacteria provide insight into the lifestyles of these microorganisms in soils.</title>
        <authorList>
            <person name="Ward N.L."/>
            <person name="Challacombe J.F."/>
            <person name="Janssen P.H."/>
            <person name="Henrissat B."/>
            <person name="Coutinho P.M."/>
            <person name="Wu M."/>
            <person name="Xie G."/>
            <person name="Haft D.H."/>
            <person name="Sait M."/>
            <person name="Badger J."/>
            <person name="Barabote R.D."/>
            <person name="Bradley B."/>
            <person name="Brettin T.S."/>
            <person name="Brinkac L.M."/>
            <person name="Bruce D."/>
            <person name="Creasy T."/>
            <person name="Daugherty S.C."/>
            <person name="Davidsen T.M."/>
            <person name="DeBoy R.T."/>
            <person name="Detter J.C."/>
            <person name="Dodson R.J."/>
            <person name="Durkin A.S."/>
            <person name="Ganapathy A."/>
            <person name="Gwinn-Giglio M."/>
            <person name="Han C.S."/>
            <person name="Khouri H."/>
            <person name="Kiss H."/>
            <person name="Kothari S.P."/>
            <person name="Madupu R."/>
            <person name="Nelson K.E."/>
            <person name="Nelson W.C."/>
            <person name="Paulsen I."/>
            <person name="Penn K."/>
            <person name="Ren Q."/>
            <person name="Rosovitz M.J."/>
            <person name="Selengut J.D."/>
            <person name="Shrivastava S."/>
            <person name="Sullivan S.A."/>
            <person name="Tapia R."/>
            <person name="Thompson L.S."/>
            <person name="Watkins K.L."/>
            <person name="Yang Q."/>
            <person name="Yu C."/>
            <person name="Zafar N."/>
            <person name="Zhou L."/>
            <person name="Kuske C.R."/>
        </authorList>
    </citation>
    <scope>NUCLEOTIDE SEQUENCE [LARGE SCALE GENOMIC DNA]</scope>
    <source>
        <strain evidence="1 2">Ellin345</strain>
    </source>
</reference>
<name>Q1IUF8_KORVE</name>
<sequence length="119" mass="13514">MRWPETTVAFTVRNGGCGTLHFRRVAFFDVHIFELAGLEDLAALKALDEFGVLVTRDDRDARVAARLWHGVVERLGGLVGQSDRIHTEARERGEFLAECGVFFNRRRGLSSGWKRNLRT</sequence>
<gene>
    <name evidence="1" type="ordered locus">Acid345_0487</name>
</gene>
<keyword evidence="2" id="KW-1185">Reference proteome</keyword>
<dbReference type="HOGENOM" id="CLU_2058299_0_0_0"/>
<dbReference type="EnsemblBacteria" id="ABF39492">
    <property type="protein sequence ID" value="ABF39492"/>
    <property type="gene ID" value="Acid345_0487"/>
</dbReference>
<accession>Q1IUF8</accession>
<dbReference type="KEGG" id="aba:Acid345_0487"/>
<evidence type="ECO:0000313" key="2">
    <source>
        <dbReference type="Proteomes" id="UP000002432"/>
    </source>
</evidence>
<dbReference type="EMBL" id="CP000360">
    <property type="protein sequence ID" value="ABF39492.1"/>
    <property type="molecule type" value="Genomic_DNA"/>
</dbReference>
<protein>
    <submittedName>
        <fullName evidence="1">Uncharacterized protein</fullName>
    </submittedName>
</protein>
<organism evidence="1 2">
    <name type="scientific">Koribacter versatilis (strain Ellin345)</name>
    <dbReference type="NCBI Taxonomy" id="204669"/>
    <lineage>
        <taxon>Bacteria</taxon>
        <taxon>Pseudomonadati</taxon>
        <taxon>Acidobacteriota</taxon>
        <taxon>Terriglobia</taxon>
        <taxon>Terriglobales</taxon>
        <taxon>Candidatus Korobacteraceae</taxon>
        <taxon>Candidatus Korobacter</taxon>
    </lineage>
</organism>
<dbReference type="Proteomes" id="UP000002432">
    <property type="component" value="Chromosome"/>
</dbReference>
<evidence type="ECO:0000313" key="1">
    <source>
        <dbReference type="EMBL" id="ABF39492.1"/>
    </source>
</evidence>
<dbReference type="AlphaFoldDB" id="Q1IUF8"/>